<comment type="caution">
    <text evidence="1">The sequence shown here is derived from an EMBL/GenBank/DDBJ whole genome shotgun (WGS) entry which is preliminary data.</text>
</comment>
<keyword evidence="2" id="KW-1185">Reference proteome</keyword>
<dbReference type="AlphaFoldDB" id="A0A3M6TKD9"/>
<evidence type="ECO:0000313" key="2">
    <source>
        <dbReference type="Proteomes" id="UP000275408"/>
    </source>
</evidence>
<dbReference type="Proteomes" id="UP000275408">
    <property type="component" value="Unassembled WGS sequence"/>
</dbReference>
<sequence length="121" mass="13584">MADKLMARKAKQIERHSTHSRLVKQVPDGSSNYLEWILKHGCHSNSWEHGGATREHSVSVQVLTDVNITLHDRVISGLMDTSRFHSKEGWLEHGLWSTESLVSDGDNLSIRKFIALLQAGA</sequence>
<proteinExistence type="predicted"/>
<organism evidence="1 2">
    <name type="scientific">Pocillopora damicornis</name>
    <name type="common">Cauliflower coral</name>
    <name type="synonym">Millepora damicornis</name>
    <dbReference type="NCBI Taxonomy" id="46731"/>
    <lineage>
        <taxon>Eukaryota</taxon>
        <taxon>Metazoa</taxon>
        <taxon>Cnidaria</taxon>
        <taxon>Anthozoa</taxon>
        <taxon>Hexacorallia</taxon>
        <taxon>Scleractinia</taxon>
        <taxon>Astrocoeniina</taxon>
        <taxon>Pocilloporidae</taxon>
        <taxon>Pocillopora</taxon>
    </lineage>
</organism>
<gene>
    <name evidence="1" type="ORF">pdam_00019852</name>
</gene>
<name>A0A3M6TKD9_POCDA</name>
<evidence type="ECO:0000313" key="1">
    <source>
        <dbReference type="EMBL" id="RMX41704.1"/>
    </source>
</evidence>
<reference evidence="1 2" key="1">
    <citation type="journal article" date="2018" name="Sci. Rep.">
        <title>Comparative analysis of the Pocillopora damicornis genome highlights role of immune system in coral evolution.</title>
        <authorList>
            <person name="Cunning R."/>
            <person name="Bay R.A."/>
            <person name="Gillette P."/>
            <person name="Baker A.C."/>
            <person name="Traylor-Knowles N."/>
        </authorList>
    </citation>
    <scope>NUCLEOTIDE SEQUENCE [LARGE SCALE GENOMIC DNA]</scope>
    <source>
        <strain evidence="1">RSMAS</strain>
        <tissue evidence="1">Whole animal</tissue>
    </source>
</reference>
<protein>
    <submittedName>
        <fullName evidence="1">Uncharacterized protein</fullName>
    </submittedName>
</protein>
<accession>A0A3M6TKD9</accession>
<dbReference type="EMBL" id="RCHS01003458">
    <property type="protein sequence ID" value="RMX41704.1"/>
    <property type="molecule type" value="Genomic_DNA"/>
</dbReference>